<evidence type="ECO:0000256" key="10">
    <source>
        <dbReference type="ARBA" id="ARBA00047520"/>
    </source>
</evidence>
<evidence type="ECO:0000256" key="6">
    <source>
        <dbReference type="ARBA" id="ARBA00023277"/>
    </source>
</evidence>
<keyword evidence="5" id="KW-0456">Lyase</keyword>
<dbReference type="RefSeq" id="WP_307267903.1">
    <property type="nucleotide sequence ID" value="NZ_JAUSVX010000001.1"/>
</dbReference>
<comment type="catalytic activity">
    <reaction evidence="10">
        <text>3-dehydro-4-O-phospho-D-erythronate + H(+) = dihydroxyacetone phosphate + CO2</text>
        <dbReference type="Rhea" id="RHEA:52416"/>
        <dbReference type="ChEBI" id="CHEBI:15378"/>
        <dbReference type="ChEBI" id="CHEBI:16526"/>
        <dbReference type="ChEBI" id="CHEBI:57642"/>
        <dbReference type="ChEBI" id="CHEBI:136593"/>
        <dbReference type="EC" id="4.1.1.104"/>
    </reaction>
</comment>
<accession>A0ABU0J0I2</accession>
<comment type="cofactor">
    <cofactor evidence="1">
        <name>Zn(2+)</name>
        <dbReference type="ChEBI" id="CHEBI:29105"/>
    </cofactor>
</comment>
<dbReference type="InterPro" id="IPR001303">
    <property type="entry name" value="Aldolase_II/adducin_N"/>
</dbReference>
<evidence type="ECO:0000256" key="9">
    <source>
        <dbReference type="ARBA" id="ARBA00044803"/>
    </source>
</evidence>
<dbReference type="PANTHER" id="PTHR22789">
    <property type="entry name" value="FUCULOSE PHOSPHATE ALDOLASE"/>
    <property type="match status" value="1"/>
</dbReference>
<evidence type="ECO:0000313" key="13">
    <source>
        <dbReference type="EMBL" id="MDQ0467766.1"/>
    </source>
</evidence>
<dbReference type="InterPro" id="IPR050197">
    <property type="entry name" value="Aldolase_class_II_sugar_metab"/>
</dbReference>
<comment type="catalytic activity">
    <reaction evidence="11">
        <text>3-dehydro-4-O-phospho-L-erythronate + H(+) = dihydroxyacetone phosphate + CO2</text>
        <dbReference type="Rhea" id="RHEA:52404"/>
        <dbReference type="ChEBI" id="CHEBI:15378"/>
        <dbReference type="ChEBI" id="CHEBI:16526"/>
        <dbReference type="ChEBI" id="CHEBI:57642"/>
        <dbReference type="ChEBI" id="CHEBI:136592"/>
        <dbReference type="EC" id="4.1.1.104"/>
    </reaction>
</comment>
<evidence type="ECO:0000259" key="12">
    <source>
        <dbReference type="SMART" id="SM01007"/>
    </source>
</evidence>
<evidence type="ECO:0000256" key="11">
    <source>
        <dbReference type="ARBA" id="ARBA00048603"/>
    </source>
</evidence>
<gene>
    <name evidence="13" type="ORF">QO011_000761</name>
</gene>
<evidence type="ECO:0000256" key="2">
    <source>
        <dbReference type="ARBA" id="ARBA00010037"/>
    </source>
</evidence>
<proteinExistence type="inferred from homology"/>
<dbReference type="EMBL" id="JAUSVX010000001">
    <property type="protein sequence ID" value="MDQ0467766.1"/>
    <property type="molecule type" value="Genomic_DNA"/>
</dbReference>
<evidence type="ECO:0000256" key="3">
    <source>
        <dbReference type="ARBA" id="ARBA00022723"/>
    </source>
</evidence>
<keyword evidence="6" id="KW-0119">Carbohydrate metabolism</keyword>
<comment type="function">
    <text evidence="7">Catalyzes the decarboxylation of 3-oxo-tetronate 4-phosphate to dihydroxyacetone phosphate (DHAP) and CO(2).</text>
</comment>
<dbReference type="Gene3D" id="3.40.225.10">
    <property type="entry name" value="Class II aldolase/adducin N-terminal domain"/>
    <property type="match status" value="1"/>
</dbReference>
<evidence type="ECO:0000256" key="7">
    <source>
        <dbReference type="ARBA" id="ARBA00044745"/>
    </source>
</evidence>
<evidence type="ECO:0000256" key="4">
    <source>
        <dbReference type="ARBA" id="ARBA00022833"/>
    </source>
</evidence>
<protein>
    <recommendedName>
        <fullName evidence="9">3-oxo-tetronate 4-phosphate decarboxylase</fullName>
        <ecNumber evidence="8">4.1.1.104</ecNumber>
    </recommendedName>
</protein>
<keyword evidence="4" id="KW-0862">Zinc</keyword>
<comment type="caution">
    <text evidence="13">The sequence shown here is derived from an EMBL/GenBank/DDBJ whole genome shotgun (WGS) entry which is preliminary data.</text>
</comment>
<dbReference type="PANTHER" id="PTHR22789:SF0">
    <property type="entry name" value="3-OXO-TETRONATE 4-PHOSPHATE DECARBOXYLASE-RELATED"/>
    <property type="match status" value="1"/>
</dbReference>
<organism evidence="13 14">
    <name type="scientific">Labrys wisconsinensis</name>
    <dbReference type="NCBI Taxonomy" id="425677"/>
    <lineage>
        <taxon>Bacteria</taxon>
        <taxon>Pseudomonadati</taxon>
        <taxon>Pseudomonadota</taxon>
        <taxon>Alphaproteobacteria</taxon>
        <taxon>Hyphomicrobiales</taxon>
        <taxon>Xanthobacteraceae</taxon>
        <taxon>Labrys</taxon>
    </lineage>
</organism>
<dbReference type="SMART" id="SM01007">
    <property type="entry name" value="Aldolase_II"/>
    <property type="match status" value="1"/>
</dbReference>
<evidence type="ECO:0000313" key="14">
    <source>
        <dbReference type="Proteomes" id="UP001242480"/>
    </source>
</evidence>
<name>A0ABU0J0I2_9HYPH</name>
<dbReference type="NCBIfam" id="NF006000">
    <property type="entry name" value="PRK08130.1"/>
    <property type="match status" value="1"/>
</dbReference>
<comment type="similarity">
    <text evidence="2">Belongs to the aldolase class II family. AraD/FucA subfamily.</text>
</comment>
<evidence type="ECO:0000256" key="1">
    <source>
        <dbReference type="ARBA" id="ARBA00001947"/>
    </source>
</evidence>
<keyword evidence="14" id="KW-1185">Reference proteome</keyword>
<dbReference type="InterPro" id="IPR050013">
    <property type="entry name" value="OtnC"/>
</dbReference>
<evidence type="ECO:0000256" key="8">
    <source>
        <dbReference type="ARBA" id="ARBA00044772"/>
    </source>
</evidence>
<evidence type="ECO:0000256" key="5">
    <source>
        <dbReference type="ARBA" id="ARBA00023239"/>
    </source>
</evidence>
<dbReference type="SUPFAM" id="SSF53639">
    <property type="entry name" value="AraD/HMP-PK domain-like"/>
    <property type="match status" value="1"/>
</dbReference>
<sequence>MSATTESALRERICACGASLFRRGLTFGSTGNISARLPDGGWLMTPTNASLGELDPAGLSKLDAEGRHVAGGKPTKEAFLHRVMYAKRPSCEAVVHLHSTHSVAVSCLHGIDAHDCLPPITAYYVMRVGRLPLVPYHPPGDETLARAVEKLAGEHHAVLLANHGPVVSGTSLDNAMYATEELEETAKLFLLLRGSAIRPLTGEQVEELRQRFGGA</sequence>
<dbReference type="InterPro" id="IPR036409">
    <property type="entry name" value="Aldolase_II/adducin_N_sf"/>
</dbReference>
<reference evidence="13 14" key="1">
    <citation type="submission" date="2023-07" db="EMBL/GenBank/DDBJ databases">
        <title>Genomic Encyclopedia of Type Strains, Phase IV (KMG-IV): sequencing the most valuable type-strain genomes for metagenomic binning, comparative biology and taxonomic classification.</title>
        <authorList>
            <person name="Goeker M."/>
        </authorList>
    </citation>
    <scope>NUCLEOTIDE SEQUENCE [LARGE SCALE GENOMIC DNA]</scope>
    <source>
        <strain evidence="13 14">DSM 19619</strain>
    </source>
</reference>
<dbReference type="Proteomes" id="UP001242480">
    <property type="component" value="Unassembled WGS sequence"/>
</dbReference>
<keyword evidence="3" id="KW-0479">Metal-binding</keyword>
<dbReference type="NCBIfam" id="NF043034">
    <property type="entry name" value="OxoTetrPhDc"/>
    <property type="match status" value="1"/>
</dbReference>
<dbReference type="Pfam" id="PF00596">
    <property type="entry name" value="Aldolase_II"/>
    <property type="match status" value="1"/>
</dbReference>
<dbReference type="EC" id="4.1.1.104" evidence="8"/>
<feature type="domain" description="Class II aldolase/adducin N-terminal" evidence="12">
    <location>
        <begin position="11"/>
        <end position="190"/>
    </location>
</feature>